<evidence type="ECO:0000256" key="13">
    <source>
        <dbReference type="SAM" id="Phobius"/>
    </source>
</evidence>
<dbReference type="SUPFAM" id="SSF103506">
    <property type="entry name" value="Mitochondrial carrier"/>
    <property type="match status" value="1"/>
</dbReference>
<proteinExistence type="inferred from homology"/>
<dbReference type="GO" id="GO:0031966">
    <property type="term" value="C:mitochondrial membrane"/>
    <property type="evidence" value="ECO:0007669"/>
    <property type="project" value="UniProtKB-SubCell"/>
</dbReference>
<keyword evidence="15" id="KW-1185">Reference proteome</keyword>
<accession>A0A6A5ZV04</accession>
<evidence type="ECO:0000256" key="2">
    <source>
        <dbReference type="ARBA" id="ARBA00006375"/>
    </source>
</evidence>
<keyword evidence="9 10" id="KW-0472">Membrane</keyword>
<feature type="transmembrane region" description="Helical" evidence="13">
    <location>
        <begin position="192"/>
        <end position="212"/>
    </location>
</feature>
<dbReference type="Pfam" id="PF00153">
    <property type="entry name" value="Mito_carr"/>
    <property type="match status" value="3"/>
</dbReference>
<evidence type="ECO:0000256" key="4">
    <source>
        <dbReference type="ARBA" id="ARBA00022692"/>
    </source>
</evidence>
<dbReference type="GO" id="GO:0000064">
    <property type="term" value="F:L-ornithine transmembrane transporter activity"/>
    <property type="evidence" value="ECO:0007669"/>
    <property type="project" value="TreeGrafter"/>
</dbReference>
<evidence type="ECO:0000256" key="3">
    <source>
        <dbReference type="ARBA" id="ARBA00022448"/>
    </source>
</evidence>
<keyword evidence="4 10" id="KW-0812">Transmembrane</keyword>
<dbReference type="AlphaFoldDB" id="A0A6A5ZV04"/>
<gene>
    <name evidence="14" type="ORF">BDV96DRAFT_481072</name>
</gene>
<comment type="subcellular location">
    <subcellularLocation>
        <location evidence="1">Mitochondrion membrane</location>
        <topology evidence="1">Multi-pass membrane protein</topology>
    </subcellularLocation>
</comment>
<dbReference type="Gene3D" id="1.50.40.10">
    <property type="entry name" value="Mitochondrial carrier domain"/>
    <property type="match status" value="1"/>
</dbReference>
<dbReference type="PANTHER" id="PTHR45624:SF57">
    <property type="entry name" value="MITOCHONDRIAL SUBSTRATE CARRIER FAMILY PROTEIN L"/>
    <property type="match status" value="1"/>
</dbReference>
<evidence type="ECO:0000256" key="8">
    <source>
        <dbReference type="ARBA" id="ARBA00023128"/>
    </source>
</evidence>
<organism evidence="14 15">
    <name type="scientific">Lophiotrema nucula</name>
    <dbReference type="NCBI Taxonomy" id="690887"/>
    <lineage>
        <taxon>Eukaryota</taxon>
        <taxon>Fungi</taxon>
        <taxon>Dikarya</taxon>
        <taxon>Ascomycota</taxon>
        <taxon>Pezizomycotina</taxon>
        <taxon>Dothideomycetes</taxon>
        <taxon>Pleosporomycetidae</taxon>
        <taxon>Pleosporales</taxon>
        <taxon>Lophiotremataceae</taxon>
        <taxon>Lophiotrema</taxon>
    </lineage>
</organism>
<sequence>MSTTALKESVPPGLRDPAQHPDQPKAAKYYRGYVAGVFSGITKLSVGHPFDTIKVRLQTTDKSHFKGPLDCLLQTLRNEGVKGIYKGATPPLVGWAFMDSIMLGSLTVYRRVLNDNFFNPRRSFAEPQGKLPVVGHALAGTMAGWTVSFIAGPVEHIKARLQVQYQADKSKRLYSGPIDCLKKIYRGHGVRGVFHGLSATLLFRTFFCFWWGTYDVFTRALKDHTNLSAPAVNFWAGGLSAQIFWLTSYPSDVVKQRVMTDPLGPERRFPRWRDAAKAVWRENGWRGYWRGFVPCFLRAFPANAMALVAFEGVMRALPE</sequence>
<evidence type="ECO:0000256" key="6">
    <source>
        <dbReference type="ARBA" id="ARBA00022792"/>
    </source>
</evidence>
<reference evidence="14" key="1">
    <citation type="journal article" date="2020" name="Stud. Mycol.">
        <title>101 Dothideomycetes genomes: a test case for predicting lifestyles and emergence of pathogens.</title>
        <authorList>
            <person name="Haridas S."/>
            <person name="Albert R."/>
            <person name="Binder M."/>
            <person name="Bloem J."/>
            <person name="Labutti K."/>
            <person name="Salamov A."/>
            <person name="Andreopoulos B."/>
            <person name="Baker S."/>
            <person name="Barry K."/>
            <person name="Bills G."/>
            <person name="Bluhm B."/>
            <person name="Cannon C."/>
            <person name="Castanera R."/>
            <person name="Culley D."/>
            <person name="Daum C."/>
            <person name="Ezra D."/>
            <person name="Gonzalez J."/>
            <person name="Henrissat B."/>
            <person name="Kuo A."/>
            <person name="Liang C."/>
            <person name="Lipzen A."/>
            <person name="Lutzoni F."/>
            <person name="Magnuson J."/>
            <person name="Mondo S."/>
            <person name="Nolan M."/>
            <person name="Ohm R."/>
            <person name="Pangilinan J."/>
            <person name="Park H.-J."/>
            <person name="Ramirez L."/>
            <person name="Alfaro M."/>
            <person name="Sun H."/>
            <person name="Tritt A."/>
            <person name="Yoshinaga Y."/>
            <person name="Zwiers L.-H."/>
            <person name="Turgeon B."/>
            <person name="Goodwin S."/>
            <person name="Spatafora J."/>
            <person name="Crous P."/>
            <person name="Grigoriev I."/>
        </authorList>
    </citation>
    <scope>NUCLEOTIDE SEQUENCE</scope>
    <source>
        <strain evidence="14">CBS 627.86</strain>
    </source>
</reference>
<evidence type="ECO:0000256" key="12">
    <source>
        <dbReference type="SAM" id="MobiDB-lite"/>
    </source>
</evidence>
<dbReference type="Proteomes" id="UP000799770">
    <property type="component" value="Unassembled WGS sequence"/>
</dbReference>
<keyword evidence="5" id="KW-0677">Repeat</keyword>
<dbReference type="InterPro" id="IPR018108">
    <property type="entry name" value="MCP_transmembrane"/>
</dbReference>
<evidence type="ECO:0000256" key="11">
    <source>
        <dbReference type="RuleBase" id="RU000488"/>
    </source>
</evidence>
<keyword evidence="7 13" id="KW-1133">Transmembrane helix</keyword>
<keyword evidence="6" id="KW-0999">Mitochondrion inner membrane</keyword>
<dbReference type="InterPro" id="IPR023395">
    <property type="entry name" value="MCP_dom_sf"/>
</dbReference>
<feature type="repeat" description="Solcar" evidence="10">
    <location>
        <begin position="131"/>
        <end position="220"/>
    </location>
</feature>
<evidence type="ECO:0000256" key="10">
    <source>
        <dbReference type="PROSITE-ProRule" id="PRU00282"/>
    </source>
</evidence>
<keyword evidence="8" id="KW-0496">Mitochondrion</keyword>
<evidence type="ECO:0000256" key="9">
    <source>
        <dbReference type="ARBA" id="ARBA00023136"/>
    </source>
</evidence>
<name>A0A6A5ZV04_9PLEO</name>
<dbReference type="EMBL" id="ML977310">
    <property type="protein sequence ID" value="KAF2122713.1"/>
    <property type="molecule type" value="Genomic_DNA"/>
</dbReference>
<feature type="repeat" description="Solcar" evidence="10">
    <location>
        <begin position="228"/>
        <end position="316"/>
    </location>
</feature>
<comment type="similarity">
    <text evidence="2 11">Belongs to the mitochondrial carrier (TC 2.A.29) family.</text>
</comment>
<feature type="repeat" description="Solcar" evidence="10">
    <location>
        <begin position="27"/>
        <end position="112"/>
    </location>
</feature>
<protein>
    <submittedName>
        <fullName evidence="14">Mitochondrial carnitine/acylcarnitine carrier protein</fullName>
    </submittedName>
</protein>
<keyword evidence="3 11" id="KW-0813">Transport</keyword>
<dbReference type="PANTHER" id="PTHR45624">
    <property type="entry name" value="MITOCHONDRIAL BASIC AMINO ACIDS TRANSPORTER-RELATED"/>
    <property type="match status" value="1"/>
</dbReference>
<dbReference type="PROSITE" id="PS50920">
    <property type="entry name" value="SOLCAR"/>
    <property type="match status" value="3"/>
</dbReference>
<evidence type="ECO:0000256" key="5">
    <source>
        <dbReference type="ARBA" id="ARBA00022737"/>
    </source>
</evidence>
<evidence type="ECO:0000256" key="7">
    <source>
        <dbReference type="ARBA" id="ARBA00022989"/>
    </source>
</evidence>
<dbReference type="OrthoDB" id="193856at2759"/>
<feature type="transmembrane region" description="Helical" evidence="13">
    <location>
        <begin position="232"/>
        <end position="249"/>
    </location>
</feature>
<evidence type="ECO:0000256" key="1">
    <source>
        <dbReference type="ARBA" id="ARBA00004225"/>
    </source>
</evidence>
<dbReference type="GO" id="GO:1990575">
    <property type="term" value="P:mitochondrial L-ornithine transmembrane transport"/>
    <property type="evidence" value="ECO:0007669"/>
    <property type="project" value="TreeGrafter"/>
</dbReference>
<feature type="region of interest" description="Disordered" evidence="12">
    <location>
        <begin position="1"/>
        <end position="24"/>
    </location>
</feature>
<dbReference type="InterPro" id="IPR050567">
    <property type="entry name" value="Mitochondrial_Carrier"/>
</dbReference>
<evidence type="ECO:0000313" key="14">
    <source>
        <dbReference type="EMBL" id="KAF2122713.1"/>
    </source>
</evidence>
<evidence type="ECO:0000313" key="15">
    <source>
        <dbReference type="Proteomes" id="UP000799770"/>
    </source>
</evidence>